<evidence type="ECO:0000256" key="1">
    <source>
        <dbReference type="ARBA" id="ARBA00011076"/>
    </source>
</evidence>
<dbReference type="Gene3D" id="3.40.710.10">
    <property type="entry name" value="DD-peptidase/beta-lactamase superfamily"/>
    <property type="match status" value="1"/>
</dbReference>
<sequence length="340" mass="38005">MTTPRKLSLSSPKLRSERSLRLETLELDAPPLTERVFEFLDKDHNGTISAADIFAEFELCGLRRDDPRIASLCTYLAENNDVQMNYEMFQETTKASASIIEKCFGGLLCIPMFNAFRMDVQELFNEICGKNNNKTMFAVSMCTIDGQRHDMGTQENLDEIKFCMEECCKPILYSMAMESNSDIDEYISHEPSGLAAHTMALQNKNGKKRPHNPLMNTGALVSSALLLADGSSVDKIYDSFIDRLGSLFSRDQAVAENIPTKQSMEEEDYASINKAIAYMLDASHCFPNDTNIDDVMKLFFQSCATTCTVDELSLFAATLANGGIHPISGKRIIQPRTVHH</sequence>
<comment type="catalytic activity">
    <reaction evidence="8">
        <text>L-glutamine + H2O = L-glutamate + NH4(+)</text>
        <dbReference type="Rhea" id="RHEA:15889"/>
        <dbReference type="ChEBI" id="CHEBI:15377"/>
        <dbReference type="ChEBI" id="CHEBI:28938"/>
        <dbReference type="ChEBI" id="CHEBI:29985"/>
        <dbReference type="ChEBI" id="CHEBI:58359"/>
        <dbReference type="EC" id="3.5.1.2"/>
    </reaction>
</comment>
<dbReference type="InterPro" id="IPR002048">
    <property type="entry name" value="EF_hand_dom"/>
</dbReference>
<reference evidence="10 11" key="1">
    <citation type="journal article" date="2014" name="Genome Biol. Evol.">
        <title>The secreted proteins of Achlya hypogyna and Thraustotheca clavata identify the ancestral oomycete secretome and reveal gene acquisitions by horizontal gene transfer.</title>
        <authorList>
            <person name="Misner I."/>
            <person name="Blouin N."/>
            <person name="Leonard G."/>
            <person name="Richards T.A."/>
            <person name="Lane C.E."/>
        </authorList>
    </citation>
    <scope>NUCLEOTIDE SEQUENCE [LARGE SCALE GENOMIC DNA]</scope>
    <source>
        <strain evidence="10 11">ATCC 34112</strain>
    </source>
</reference>
<evidence type="ECO:0000313" key="10">
    <source>
        <dbReference type="EMBL" id="OQR88714.1"/>
    </source>
</evidence>
<evidence type="ECO:0000256" key="5">
    <source>
        <dbReference type="ARBA" id="ARBA00022801"/>
    </source>
</evidence>
<evidence type="ECO:0000256" key="8">
    <source>
        <dbReference type="ARBA" id="ARBA00049534"/>
    </source>
</evidence>
<evidence type="ECO:0000256" key="6">
    <source>
        <dbReference type="ARBA" id="ARBA00022837"/>
    </source>
</evidence>
<feature type="domain" description="EF-hand" evidence="9">
    <location>
        <begin position="28"/>
        <end position="63"/>
    </location>
</feature>
<evidence type="ECO:0000313" key="11">
    <source>
        <dbReference type="Proteomes" id="UP000243217"/>
    </source>
</evidence>
<name>A0A1V9YSA7_9STRA</name>
<dbReference type="InterPro" id="IPR011992">
    <property type="entry name" value="EF-hand-dom_pair"/>
</dbReference>
<keyword evidence="6" id="KW-0106">Calcium</keyword>
<evidence type="ECO:0000256" key="4">
    <source>
        <dbReference type="ARBA" id="ARBA00022737"/>
    </source>
</evidence>
<dbReference type="InterPro" id="IPR012338">
    <property type="entry name" value="Beta-lactam/transpept-like"/>
</dbReference>
<dbReference type="PROSITE" id="PS00018">
    <property type="entry name" value="EF_HAND_1"/>
    <property type="match status" value="1"/>
</dbReference>
<keyword evidence="11" id="KW-1185">Reference proteome</keyword>
<protein>
    <recommendedName>
        <fullName evidence="3">glutaminase</fullName>
        <ecNumber evidence="3">3.5.1.2</ecNumber>
    </recommendedName>
</protein>
<comment type="caution">
    <text evidence="10">The sequence shown here is derived from an EMBL/GenBank/DDBJ whole genome shotgun (WGS) entry which is preliminary data.</text>
</comment>
<gene>
    <name evidence="10" type="ORF">THRCLA_22810</name>
</gene>
<proteinExistence type="inferred from homology"/>
<dbReference type="Pfam" id="PF17959">
    <property type="entry name" value="EF-hand_14"/>
    <property type="match status" value="1"/>
</dbReference>
<dbReference type="AlphaFoldDB" id="A0A1V9YSA7"/>
<accession>A0A1V9YSA7</accession>
<evidence type="ECO:0000259" key="9">
    <source>
        <dbReference type="PROSITE" id="PS50222"/>
    </source>
</evidence>
<dbReference type="Pfam" id="PF04960">
    <property type="entry name" value="Glutaminase"/>
    <property type="match status" value="1"/>
</dbReference>
<evidence type="ECO:0000256" key="7">
    <source>
        <dbReference type="ARBA" id="ARBA00023043"/>
    </source>
</evidence>
<evidence type="ECO:0000256" key="2">
    <source>
        <dbReference type="ARBA" id="ARBA00011881"/>
    </source>
</evidence>
<dbReference type="SUPFAM" id="SSF56601">
    <property type="entry name" value="beta-lactamase/transpeptidase-like"/>
    <property type="match status" value="1"/>
</dbReference>
<dbReference type="GO" id="GO:0006537">
    <property type="term" value="P:glutamate biosynthetic process"/>
    <property type="evidence" value="ECO:0007669"/>
    <property type="project" value="TreeGrafter"/>
</dbReference>
<dbReference type="Proteomes" id="UP000243217">
    <property type="component" value="Unassembled WGS sequence"/>
</dbReference>
<dbReference type="GO" id="GO:0005509">
    <property type="term" value="F:calcium ion binding"/>
    <property type="evidence" value="ECO:0007669"/>
    <property type="project" value="InterPro"/>
</dbReference>
<evidence type="ECO:0000256" key="3">
    <source>
        <dbReference type="ARBA" id="ARBA00012918"/>
    </source>
</evidence>
<keyword evidence="7" id="KW-0040">ANK repeat</keyword>
<dbReference type="PANTHER" id="PTHR12544:SF29">
    <property type="entry name" value="GLUTAMINASE"/>
    <property type="match status" value="1"/>
</dbReference>
<dbReference type="InterPro" id="IPR018247">
    <property type="entry name" value="EF_Hand_1_Ca_BS"/>
</dbReference>
<dbReference type="GO" id="GO:0004359">
    <property type="term" value="F:glutaminase activity"/>
    <property type="evidence" value="ECO:0007669"/>
    <property type="project" value="UniProtKB-EC"/>
</dbReference>
<dbReference type="EMBL" id="JNBS01003046">
    <property type="protein sequence ID" value="OQR88714.1"/>
    <property type="molecule type" value="Genomic_DNA"/>
</dbReference>
<dbReference type="Gene3D" id="1.10.238.210">
    <property type="match status" value="1"/>
</dbReference>
<dbReference type="InterPro" id="IPR015868">
    <property type="entry name" value="Glutaminase"/>
</dbReference>
<dbReference type="PANTHER" id="PTHR12544">
    <property type="entry name" value="GLUTAMINASE"/>
    <property type="match status" value="1"/>
</dbReference>
<dbReference type="GO" id="GO:0006543">
    <property type="term" value="P:L-glutamine catabolic process"/>
    <property type="evidence" value="ECO:0007669"/>
    <property type="project" value="TreeGrafter"/>
</dbReference>
<dbReference type="InterPro" id="IPR041541">
    <property type="entry name" value="Glutaminase_EF-hand"/>
</dbReference>
<comment type="similarity">
    <text evidence="1">Belongs to the glutaminase family.</text>
</comment>
<dbReference type="PROSITE" id="PS50222">
    <property type="entry name" value="EF_HAND_2"/>
    <property type="match status" value="1"/>
</dbReference>
<keyword evidence="5" id="KW-0378">Hydrolase</keyword>
<dbReference type="SUPFAM" id="SSF47473">
    <property type="entry name" value="EF-hand"/>
    <property type="match status" value="1"/>
</dbReference>
<organism evidence="10 11">
    <name type="scientific">Thraustotheca clavata</name>
    <dbReference type="NCBI Taxonomy" id="74557"/>
    <lineage>
        <taxon>Eukaryota</taxon>
        <taxon>Sar</taxon>
        <taxon>Stramenopiles</taxon>
        <taxon>Oomycota</taxon>
        <taxon>Saprolegniomycetes</taxon>
        <taxon>Saprolegniales</taxon>
        <taxon>Achlyaceae</taxon>
        <taxon>Thraustotheca</taxon>
    </lineage>
</organism>
<dbReference type="EC" id="3.5.1.2" evidence="3"/>
<keyword evidence="4" id="KW-0677">Repeat</keyword>
<comment type="subunit">
    <text evidence="2">Homotetramer.</text>
</comment>
<dbReference type="OrthoDB" id="9995210at2759"/>
<feature type="non-terminal residue" evidence="10">
    <location>
        <position position="340"/>
    </location>
</feature>
<dbReference type="STRING" id="74557.A0A1V9YSA7"/>